<protein>
    <submittedName>
        <fullName evidence="1">Metallophos domain-containing protein</fullName>
    </submittedName>
</protein>
<organism evidence="1">
    <name type="scientific">Mesocestoides corti</name>
    <name type="common">Flatworm</name>
    <dbReference type="NCBI Taxonomy" id="53468"/>
    <lineage>
        <taxon>Eukaryota</taxon>
        <taxon>Metazoa</taxon>
        <taxon>Spiralia</taxon>
        <taxon>Lophotrochozoa</taxon>
        <taxon>Platyhelminthes</taxon>
        <taxon>Cestoda</taxon>
        <taxon>Eucestoda</taxon>
        <taxon>Cyclophyllidea</taxon>
        <taxon>Mesocestoididae</taxon>
        <taxon>Mesocestoides</taxon>
    </lineage>
</organism>
<evidence type="ECO:0000313" key="1">
    <source>
        <dbReference type="WBParaSite" id="MCU_013105-RA"/>
    </source>
</evidence>
<dbReference type="AlphaFoldDB" id="A0A5K3G4K7"/>
<reference evidence="1" key="1">
    <citation type="submission" date="2019-11" db="UniProtKB">
        <authorList>
            <consortium name="WormBaseParasite"/>
        </authorList>
    </citation>
    <scope>IDENTIFICATION</scope>
</reference>
<name>A0A5K3G4K7_MESCO</name>
<accession>A0A5K3G4K7</accession>
<dbReference type="WBParaSite" id="MCU_013105-RA">
    <property type="protein sequence ID" value="MCU_013105-RA"/>
    <property type="gene ID" value="MCU_013105"/>
</dbReference>
<proteinExistence type="predicted"/>
<sequence>MAQLRNDRQRFARWLDFSQRSEDYVSRNGKATLHILQCSDIHHEVNTKAKRNDHIVADYKLPGEKSCLLAHSRYDCLTKRATDVVSDYHHES</sequence>